<accession>A0ABU9JG33</accession>
<evidence type="ECO:0000313" key="2">
    <source>
        <dbReference type="Proteomes" id="UP001491613"/>
    </source>
</evidence>
<dbReference type="EMBL" id="JAZDDP010000011">
    <property type="protein sequence ID" value="MEL3921253.1"/>
    <property type="molecule type" value="Genomic_DNA"/>
</dbReference>
<protein>
    <recommendedName>
        <fullName evidence="3">Lipoprotein</fullName>
    </recommendedName>
</protein>
<keyword evidence="2" id="KW-1185">Reference proteome</keyword>
<evidence type="ECO:0000313" key="1">
    <source>
        <dbReference type="EMBL" id="MEL3921253.1"/>
    </source>
</evidence>
<evidence type="ECO:0008006" key="3">
    <source>
        <dbReference type="Google" id="ProtNLM"/>
    </source>
</evidence>
<name>A0ABU9JG33_AEREN</name>
<dbReference type="Proteomes" id="UP001491613">
    <property type="component" value="Unassembled WGS sequence"/>
</dbReference>
<dbReference type="RefSeq" id="WP_342018053.1">
    <property type="nucleotide sequence ID" value="NZ_JAVTII010000011.1"/>
</dbReference>
<organism evidence="1 2">
    <name type="scientific">Aeromonas enteropelogenes</name>
    <name type="common">Aeromonas trota</name>
    <dbReference type="NCBI Taxonomy" id="29489"/>
    <lineage>
        <taxon>Bacteria</taxon>
        <taxon>Pseudomonadati</taxon>
        <taxon>Pseudomonadota</taxon>
        <taxon>Gammaproteobacteria</taxon>
        <taxon>Aeromonadales</taxon>
        <taxon>Aeromonadaceae</taxon>
        <taxon>Aeromonas</taxon>
    </lineage>
</organism>
<sequence>MQFLLFYWGGFWQVSQFKKVNKMKIFKLIFAALTLTLAAGCSTTQPVMNMSNSPVPANLSEQTISQAIINAGVSKKWVMREERPGLISGHIQVRSHQANISIPYNTLNYSINYVSSVNLSDNGSGKIHRNYNRWINGLNQAIQIELNRASSYK</sequence>
<comment type="caution">
    <text evidence="1">The sequence shown here is derived from an EMBL/GenBank/DDBJ whole genome shotgun (WGS) entry which is preliminary data.</text>
</comment>
<reference evidence="1 2" key="1">
    <citation type="submission" date="2024-01" db="EMBL/GenBank/DDBJ databases">
        <title>Horizontal gene transfer in Aeromonas trota.</title>
        <authorList>
            <person name="Otero Olarra J.E."/>
            <person name="Perez Valdespino A."/>
        </authorList>
    </citation>
    <scope>NUCLEOTIDE SEQUENCE [LARGE SCALE GENOMIC DNA]</scope>
    <source>
        <strain evidence="1 2">9.1</strain>
    </source>
</reference>
<proteinExistence type="predicted"/>
<gene>
    <name evidence="1" type="ORF">V1482_17765</name>
</gene>